<evidence type="ECO:0000313" key="3">
    <source>
        <dbReference type="Proteomes" id="UP000034799"/>
    </source>
</evidence>
<feature type="domain" description="Peptidase MA-like" evidence="1">
    <location>
        <begin position="9"/>
        <end position="65"/>
    </location>
</feature>
<organism evidence="2 3">
    <name type="scientific">candidate division WS6 bacterium GW2011_GWF2_39_15</name>
    <dbReference type="NCBI Taxonomy" id="1619100"/>
    <lineage>
        <taxon>Bacteria</taxon>
        <taxon>Candidatus Dojkabacteria</taxon>
    </lineage>
</organism>
<protein>
    <recommendedName>
        <fullName evidence="1">Peptidase MA-like domain-containing protein</fullName>
    </recommendedName>
</protein>
<gene>
    <name evidence="2" type="ORF">UT34_C0001G0179</name>
</gene>
<evidence type="ECO:0000313" key="2">
    <source>
        <dbReference type="EMBL" id="KKR06139.1"/>
    </source>
</evidence>
<dbReference type="Pfam" id="PF13485">
    <property type="entry name" value="Peptidase_MA_2"/>
    <property type="match status" value="1"/>
</dbReference>
<dbReference type="Proteomes" id="UP000034799">
    <property type="component" value="Unassembled WGS sequence"/>
</dbReference>
<comment type="caution">
    <text evidence="2">The sequence shown here is derived from an EMBL/GenBank/DDBJ whole genome shotgun (WGS) entry which is preliminary data.</text>
</comment>
<evidence type="ECO:0000259" key="1">
    <source>
        <dbReference type="Pfam" id="PF13485"/>
    </source>
</evidence>
<sequence length="85" mass="9584">MEDNIPPKTFSSFLSSYDKFTGDDYAESSYAVKYLIDTYGKDKLICLLNGLSGKNNSEEGFSTVFESVYGTKPTYDYFNSIINNI</sequence>
<dbReference type="EMBL" id="LBWK01000001">
    <property type="protein sequence ID" value="KKR06139.1"/>
    <property type="molecule type" value="Genomic_DNA"/>
</dbReference>
<accession>A0A0G0MQ42</accession>
<dbReference type="AlphaFoldDB" id="A0A0G0MQ42"/>
<dbReference type="InterPro" id="IPR039568">
    <property type="entry name" value="Peptidase_MA-like_dom"/>
</dbReference>
<reference evidence="2 3" key="1">
    <citation type="journal article" date="2015" name="Nature">
        <title>rRNA introns, odd ribosomes, and small enigmatic genomes across a large radiation of phyla.</title>
        <authorList>
            <person name="Brown C.T."/>
            <person name="Hug L.A."/>
            <person name="Thomas B.C."/>
            <person name="Sharon I."/>
            <person name="Castelle C.J."/>
            <person name="Singh A."/>
            <person name="Wilkins M.J."/>
            <person name="Williams K.H."/>
            <person name="Banfield J.F."/>
        </authorList>
    </citation>
    <scope>NUCLEOTIDE SEQUENCE [LARGE SCALE GENOMIC DNA]</scope>
</reference>
<proteinExistence type="predicted"/>
<name>A0A0G0MQ42_9BACT</name>